<dbReference type="Pfam" id="PF07817">
    <property type="entry name" value="GLE1"/>
    <property type="match status" value="1"/>
</dbReference>
<feature type="compositionally biased region" description="Low complexity" evidence="11">
    <location>
        <begin position="41"/>
        <end position="63"/>
    </location>
</feature>
<name>A0A0D0BRR7_9AGAM</name>
<dbReference type="STRING" id="930992.A0A0D0BRR7"/>
<evidence type="ECO:0000256" key="11">
    <source>
        <dbReference type="SAM" id="MobiDB-lite"/>
    </source>
</evidence>
<sequence>MRYGLPRSPSSSPERRSRRRTSTFGLPSDSESDFEGPPTNSESEPSSPSSLSSDSFCYESESQVPPPPPRPKREPRSPAEQRHAEDTVAAIRLRTRYHDPYEEWEKQTRKDAFHTARRAQVQTRLETQGRRTQRNTQELQSLAAMHAQQLAEVQKQLAALQVRQQADVSKLVNSWQEQDKTLRGRIEGVIRVEEEKLRIKLEAERKVREEAERKRKEEEEKRKAGEEVKRKEEEEAQKQREAAAAAKLQEEEKERLRREKLDAEEQGRAQLGMTLAEEDWVHARETLKNLKAGPMKTVKGNKELKTQWSAIRRQITPKIGQLTHDIDSVMRITQQLIEIICPPGRLPIDIYFAALSSLAKAILLQAETEVTAEKRSAIPLAMVAARLLGTLEGFPDIFFAKLVQRSGGWPVPSAIPSTDSDGTAWDELERTKAMGYRTNDDQRETLSEHVMRVSGMMRVYFLILAAPVPQPLEKMFQLPRFWTYFARMIGDERLLETAVAAQVLHAALDVGGVEAKFIWGDQWMKMLELLYEGTTTGIGGVADKLVGGKTPEGKAARVRVQLQIERIMVATGLR</sequence>
<organism evidence="12 13">
    <name type="scientific">Suillus luteus UH-Slu-Lm8-n1</name>
    <dbReference type="NCBI Taxonomy" id="930992"/>
    <lineage>
        <taxon>Eukaryota</taxon>
        <taxon>Fungi</taxon>
        <taxon>Dikarya</taxon>
        <taxon>Basidiomycota</taxon>
        <taxon>Agaricomycotina</taxon>
        <taxon>Agaricomycetes</taxon>
        <taxon>Agaricomycetidae</taxon>
        <taxon>Boletales</taxon>
        <taxon>Suillineae</taxon>
        <taxon>Suillaceae</taxon>
        <taxon>Suillus</taxon>
    </lineage>
</organism>
<reference evidence="13" key="2">
    <citation type="submission" date="2015-01" db="EMBL/GenBank/DDBJ databases">
        <title>Evolutionary Origins and Diversification of the Mycorrhizal Mutualists.</title>
        <authorList>
            <consortium name="DOE Joint Genome Institute"/>
            <consortium name="Mycorrhizal Genomics Consortium"/>
            <person name="Kohler A."/>
            <person name="Kuo A."/>
            <person name="Nagy L.G."/>
            <person name="Floudas D."/>
            <person name="Copeland A."/>
            <person name="Barry K.W."/>
            <person name="Cichocki N."/>
            <person name="Veneault-Fourrey C."/>
            <person name="LaButti K."/>
            <person name="Lindquist E.A."/>
            <person name="Lipzen A."/>
            <person name="Lundell T."/>
            <person name="Morin E."/>
            <person name="Murat C."/>
            <person name="Riley R."/>
            <person name="Ohm R."/>
            <person name="Sun H."/>
            <person name="Tunlid A."/>
            <person name="Henrissat B."/>
            <person name="Grigoriev I.V."/>
            <person name="Hibbett D.S."/>
            <person name="Martin F."/>
        </authorList>
    </citation>
    <scope>NUCLEOTIDE SEQUENCE [LARGE SCALE GENOMIC DNA]</scope>
    <source>
        <strain evidence="13">UH-Slu-Lm8-n1</strain>
    </source>
</reference>
<dbReference type="InterPro" id="IPR012476">
    <property type="entry name" value="GLE1"/>
</dbReference>
<keyword evidence="4" id="KW-0509">mRNA transport</keyword>
<evidence type="ECO:0000256" key="7">
    <source>
        <dbReference type="ARBA" id="ARBA00023132"/>
    </source>
</evidence>
<dbReference type="EMBL" id="KN835168">
    <property type="protein sequence ID" value="KIK45733.1"/>
    <property type="molecule type" value="Genomic_DNA"/>
</dbReference>
<dbReference type="AlphaFoldDB" id="A0A0D0BRR7"/>
<dbReference type="GO" id="GO:0000822">
    <property type="term" value="F:inositol hexakisphosphate binding"/>
    <property type="evidence" value="ECO:0007669"/>
    <property type="project" value="TreeGrafter"/>
</dbReference>
<gene>
    <name evidence="12" type="ORF">CY34DRAFT_801196</name>
</gene>
<dbReference type="HOGENOM" id="CLU_020872_1_0_1"/>
<feature type="compositionally biased region" description="Basic and acidic residues" evidence="11">
    <location>
        <begin position="206"/>
        <end position="241"/>
    </location>
</feature>
<protein>
    <recommendedName>
        <fullName evidence="9">mRNA export factor GLE1</fullName>
    </recommendedName>
    <alternativeName>
        <fullName evidence="10">Nucleoporin GLE1</fullName>
    </alternativeName>
</protein>
<keyword evidence="3" id="KW-0813">Transport</keyword>
<dbReference type="GO" id="GO:0031369">
    <property type="term" value="F:translation initiation factor binding"/>
    <property type="evidence" value="ECO:0007669"/>
    <property type="project" value="TreeGrafter"/>
</dbReference>
<dbReference type="Proteomes" id="UP000054485">
    <property type="component" value="Unassembled WGS sequence"/>
</dbReference>
<comment type="subcellular location">
    <subcellularLocation>
        <location evidence="1">Nucleus</location>
        <location evidence="1">Nuclear pore complex</location>
    </subcellularLocation>
</comment>
<feature type="compositionally biased region" description="Low complexity" evidence="11">
    <location>
        <begin position="1"/>
        <end position="12"/>
    </location>
</feature>
<keyword evidence="6" id="KW-0811">Translocation</keyword>
<evidence type="ECO:0000256" key="1">
    <source>
        <dbReference type="ARBA" id="ARBA00004567"/>
    </source>
</evidence>
<keyword evidence="5" id="KW-0653">Protein transport</keyword>
<keyword evidence="13" id="KW-1185">Reference proteome</keyword>
<keyword evidence="7" id="KW-0906">Nuclear pore complex</keyword>
<dbReference type="GO" id="GO:0016973">
    <property type="term" value="P:poly(A)+ mRNA export from nucleus"/>
    <property type="evidence" value="ECO:0007669"/>
    <property type="project" value="InterPro"/>
</dbReference>
<evidence type="ECO:0000256" key="3">
    <source>
        <dbReference type="ARBA" id="ARBA00022448"/>
    </source>
</evidence>
<dbReference type="Gene3D" id="1.25.40.510">
    <property type="entry name" value="GLE1-like"/>
    <property type="match status" value="1"/>
</dbReference>
<accession>A0A0D0BRR7</accession>
<dbReference type="GO" id="GO:0005737">
    <property type="term" value="C:cytoplasm"/>
    <property type="evidence" value="ECO:0007669"/>
    <property type="project" value="TreeGrafter"/>
</dbReference>
<evidence type="ECO:0000256" key="10">
    <source>
        <dbReference type="ARBA" id="ARBA00029983"/>
    </source>
</evidence>
<feature type="compositionally biased region" description="Basic and acidic residues" evidence="11">
    <location>
        <begin position="71"/>
        <end position="86"/>
    </location>
</feature>
<evidence type="ECO:0000313" key="12">
    <source>
        <dbReference type="EMBL" id="KIK45733.1"/>
    </source>
</evidence>
<evidence type="ECO:0000256" key="5">
    <source>
        <dbReference type="ARBA" id="ARBA00022927"/>
    </source>
</evidence>
<dbReference type="GO" id="GO:0015031">
    <property type="term" value="P:protein transport"/>
    <property type="evidence" value="ECO:0007669"/>
    <property type="project" value="UniProtKB-KW"/>
</dbReference>
<dbReference type="PANTHER" id="PTHR12960:SF0">
    <property type="entry name" value="MRNA EXPORT FACTOR GLE1"/>
    <property type="match status" value="1"/>
</dbReference>
<dbReference type="GO" id="GO:0005543">
    <property type="term" value="F:phospholipid binding"/>
    <property type="evidence" value="ECO:0007669"/>
    <property type="project" value="TreeGrafter"/>
</dbReference>
<dbReference type="InterPro" id="IPR038506">
    <property type="entry name" value="GLE1-like_sf"/>
</dbReference>
<dbReference type="OrthoDB" id="420884at2759"/>
<feature type="region of interest" description="Disordered" evidence="11">
    <location>
        <begin position="1"/>
        <end position="117"/>
    </location>
</feature>
<feature type="region of interest" description="Disordered" evidence="11">
    <location>
        <begin position="206"/>
        <end position="264"/>
    </location>
</feature>
<proteinExistence type="inferred from homology"/>
<evidence type="ECO:0000256" key="9">
    <source>
        <dbReference type="ARBA" id="ARBA00026227"/>
    </source>
</evidence>
<keyword evidence="8" id="KW-0539">Nucleus</keyword>
<reference evidence="12 13" key="1">
    <citation type="submission" date="2014-04" db="EMBL/GenBank/DDBJ databases">
        <authorList>
            <consortium name="DOE Joint Genome Institute"/>
            <person name="Kuo A."/>
            <person name="Ruytinx J."/>
            <person name="Rineau F."/>
            <person name="Colpaert J."/>
            <person name="Kohler A."/>
            <person name="Nagy L.G."/>
            <person name="Floudas D."/>
            <person name="Copeland A."/>
            <person name="Barry K.W."/>
            <person name="Cichocki N."/>
            <person name="Veneault-Fourrey C."/>
            <person name="LaButti K."/>
            <person name="Lindquist E.A."/>
            <person name="Lipzen A."/>
            <person name="Lundell T."/>
            <person name="Morin E."/>
            <person name="Murat C."/>
            <person name="Sun H."/>
            <person name="Tunlid A."/>
            <person name="Henrissat B."/>
            <person name="Grigoriev I.V."/>
            <person name="Hibbett D.S."/>
            <person name="Martin F."/>
            <person name="Nordberg H.P."/>
            <person name="Cantor M.N."/>
            <person name="Hua S.X."/>
        </authorList>
    </citation>
    <scope>NUCLEOTIDE SEQUENCE [LARGE SCALE GENOMIC DNA]</scope>
    <source>
        <strain evidence="12 13">UH-Slu-Lm8-n1</strain>
    </source>
</reference>
<evidence type="ECO:0000313" key="13">
    <source>
        <dbReference type="Proteomes" id="UP000054485"/>
    </source>
</evidence>
<dbReference type="PANTHER" id="PTHR12960">
    <property type="entry name" value="GLE-1-RELATED"/>
    <property type="match status" value="1"/>
</dbReference>
<feature type="compositionally biased region" description="Basic and acidic residues" evidence="11">
    <location>
        <begin position="248"/>
        <end position="264"/>
    </location>
</feature>
<dbReference type="GO" id="GO:0044614">
    <property type="term" value="C:nuclear pore cytoplasmic filaments"/>
    <property type="evidence" value="ECO:0007669"/>
    <property type="project" value="TreeGrafter"/>
</dbReference>
<feature type="compositionally biased region" description="Basic and acidic residues" evidence="11">
    <location>
        <begin position="96"/>
        <end position="114"/>
    </location>
</feature>
<comment type="similarity">
    <text evidence="2">Belongs to the GLE1 family.</text>
</comment>
<evidence type="ECO:0000256" key="8">
    <source>
        <dbReference type="ARBA" id="ARBA00023242"/>
    </source>
</evidence>
<evidence type="ECO:0000256" key="6">
    <source>
        <dbReference type="ARBA" id="ARBA00023010"/>
    </source>
</evidence>
<evidence type="ECO:0000256" key="4">
    <source>
        <dbReference type="ARBA" id="ARBA00022816"/>
    </source>
</evidence>
<evidence type="ECO:0000256" key="2">
    <source>
        <dbReference type="ARBA" id="ARBA00011056"/>
    </source>
</evidence>
<dbReference type="InParanoid" id="A0A0D0BRR7"/>